<keyword evidence="10" id="KW-1185">Reference proteome</keyword>
<dbReference type="Gene3D" id="3.30.590.10">
    <property type="entry name" value="Glutamine synthetase/guanido kinase, catalytic domain"/>
    <property type="match status" value="1"/>
</dbReference>
<dbReference type="SUPFAM" id="SSF55931">
    <property type="entry name" value="Glutamine synthetase/guanido kinase"/>
    <property type="match status" value="1"/>
</dbReference>
<name>A0A914AIS8_PATMI</name>
<evidence type="ECO:0000256" key="1">
    <source>
        <dbReference type="ARBA" id="ARBA00009897"/>
    </source>
</evidence>
<evidence type="ECO:0000256" key="2">
    <source>
        <dbReference type="ARBA" id="ARBA00037583"/>
    </source>
</evidence>
<comment type="similarity">
    <text evidence="1 6 7">Belongs to the glutamine synthetase family.</text>
</comment>
<comment type="function">
    <text evidence="2">May act as a component of the cytoskeleton or as a chaperone for the reorganization of intermediate filament proteins during terminal differentiation in the lens. Does not seem to have enzymatic activity.</text>
</comment>
<proteinExistence type="inferred from homology"/>
<dbReference type="Gene3D" id="3.10.20.70">
    <property type="entry name" value="Glutamine synthetase, N-terminal domain"/>
    <property type="match status" value="1"/>
</dbReference>
<dbReference type="InterPro" id="IPR036651">
    <property type="entry name" value="Gln_synt_N_sf"/>
</dbReference>
<evidence type="ECO:0000256" key="3">
    <source>
        <dbReference type="ARBA" id="ARBA00038790"/>
    </source>
</evidence>
<dbReference type="GO" id="GO:0005737">
    <property type="term" value="C:cytoplasm"/>
    <property type="evidence" value="ECO:0007669"/>
    <property type="project" value="TreeGrafter"/>
</dbReference>
<evidence type="ECO:0000313" key="10">
    <source>
        <dbReference type="Proteomes" id="UP000887568"/>
    </source>
</evidence>
<dbReference type="PROSITE" id="PS51987">
    <property type="entry name" value="GS_CATALYTIC"/>
    <property type="match status" value="1"/>
</dbReference>
<dbReference type="SMART" id="SM01230">
    <property type="entry name" value="Gln-synt_C"/>
    <property type="match status" value="1"/>
</dbReference>
<evidence type="ECO:0000259" key="8">
    <source>
        <dbReference type="PROSITE" id="PS51987"/>
    </source>
</evidence>
<evidence type="ECO:0000256" key="6">
    <source>
        <dbReference type="PROSITE-ProRule" id="PRU01331"/>
    </source>
</evidence>
<dbReference type="Proteomes" id="UP000887568">
    <property type="component" value="Unplaced"/>
</dbReference>
<dbReference type="InterPro" id="IPR008146">
    <property type="entry name" value="Gln_synth_cat_dom"/>
</dbReference>
<dbReference type="AlphaFoldDB" id="A0A914AIS8"/>
<dbReference type="GO" id="GO:0016020">
    <property type="term" value="C:membrane"/>
    <property type="evidence" value="ECO:0007669"/>
    <property type="project" value="TreeGrafter"/>
</dbReference>
<dbReference type="GO" id="GO:0004356">
    <property type="term" value="F:glutamine synthetase activity"/>
    <property type="evidence" value="ECO:0007669"/>
    <property type="project" value="InterPro"/>
</dbReference>
<dbReference type="InterPro" id="IPR014746">
    <property type="entry name" value="Gln_synth/guanido_kin_cat_dom"/>
</dbReference>
<feature type="domain" description="GS catalytic" evidence="8">
    <location>
        <begin position="121"/>
        <end position="454"/>
    </location>
</feature>
<dbReference type="FunFam" id="3.30.590.10:FF:000009">
    <property type="entry name" value="Lengsin, lens protein with glutamine synthetase domain"/>
    <property type="match status" value="1"/>
</dbReference>
<dbReference type="OMA" id="NIMTFRL"/>
<dbReference type="SUPFAM" id="SSF54368">
    <property type="entry name" value="Glutamine synthetase, N-terminal domain"/>
    <property type="match status" value="1"/>
</dbReference>
<dbReference type="GeneID" id="119733987"/>
<evidence type="ECO:0000256" key="4">
    <source>
        <dbReference type="ARBA" id="ARBA00039404"/>
    </source>
</evidence>
<evidence type="ECO:0000256" key="7">
    <source>
        <dbReference type="RuleBase" id="RU000384"/>
    </source>
</evidence>
<reference evidence="9" key="1">
    <citation type="submission" date="2022-11" db="UniProtKB">
        <authorList>
            <consortium name="EnsemblMetazoa"/>
        </authorList>
    </citation>
    <scope>IDENTIFICATION</scope>
</reference>
<dbReference type="GO" id="GO:0006542">
    <property type="term" value="P:glutamine biosynthetic process"/>
    <property type="evidence" value="ECO:0007669"/>
    <property type="project" value="InterPro"/>
</dbReference>
<organism evidence="9 10">
    <name type="scientific">Patiria miniata</name>
    <name type="common">Bat star</name>
    <name type="synonym">Asterina miniata</name>
    <dbReference type="NCBI Taxonomy" id="46514"/>
    <lineage>
        <taxon>Eukaryota</taxon>
        <taxon>Metazoa</taxon>
        <taxon>Echinodermata</taxon>
        <taxon>Eleutherozoa</taxon>
        <taxon>Asterozoa</taxon>
        <taxon>Asteroidea</taxon>
        <taxon>Valvatacea</taxon>
        <taxon>Valvatida</taxon>
        <taxon>Asterinidae</taxon>
        <taxon>Patiria</taxon>
    </lineage>
</organism>
<dbReference type="EnsemblMetazoa" id="XM_038207371.1">
    <property type="protein sequence ID" value="XP_038063299.1"/>
    <property type="gene ID" value="LOC119733987"/>
</dbReference>
<accession>A0A914AIS8</accession>
<dbReference type="FunFam" id="3.10.20.70:FF:000007">
    <property type="entry name" value="LOW QUALITY PROTEIN: lengsin"/>
    <property type="match status" value="1"/>
</dbReference>
<sequence>MNALKNDHPTLANLQSVLEKEGIEFVRFEFGDMNGISRCKVVPSRHAPEKSKRGVNIPMIQLAMDTACNLVSGTGYAIEICWTDGVFFPDLSTFRSVPWLPNTALVLMEPTFRGKPVPSYPRYVARRQLDRLQELGYSLLSAHEHEFYVIDAESKKPLHQGNLRSSLSIFADTDLMYAFSRSLTGIGVNVEALDTEISPGQVEITYKPAFGIRAADNAHLYRATIKEVAQKRGYIASFMSKPWADRSGNSAHFCHSLWDVAGKKGVMYDPRDELKISEVARHWIAGILAHAPAISLLMAPTPNCPKRFKPFSFAPTNATWGIENRTCALRLKIQGEAGTYLENRMGASASNPYLTLAATVAAGIDGIAKKLPLPARVTGDAYVQADVPPDTQDLPSTLQGALEAFEADSVITEAFGEEFCRAFLAVKRNEMEKDREAQADGDTDWEYRNYFEMN</sequence>
<evidence type="ECO:0000256" key="5">
    <source>
        <dbReference type="ARBA" id="ARBA00042675"/>
    </source>
</evidence>
<protein>
    <recommendedName>
        <fullName evidence="4">Lengsin</fullName>
    </recommendedName>
    <alternativeName>
        <fullName evidence="5">Glutamate-ammonia ligase domain-containing protein 1</fullName>
    </alternativeName>
</protein>
<evidence type="ECO:0000313" key="9">
    <source>
        <dbReference type="EnsemblMetazoa" id="XP_038063299.1"/>
    </source>
</evidence>
<dbReference type="PANTHER" id="PTHR43407:SF1">
    <property type="entry name" value="LENGSIN"/>
    <property type="match status" value="1"/>
</dbReference>
<dbReference type="RefSeq" id="XP_038063299.1">
    <property type="nucleotide sequence ID" value="XM_038207371.1"/>
</dbReference>
<dbReference type="Pfam" id="PF00120">
    <property type="entry name" value="Gln-synt_C"/>
    <property type="match status" value="1"/>
</dbReference>
<comment type="subunit">
    <text evidence="3">Dodecamer. Interacts with BFSP2 and VIM.</text>
</comment>
<dbReference type="PANTHER" id="PTHR43407">
    <property type="entry name" value="GLUTAMINE SYNTHETASE"/>
    <property type="match status" value="1"/>
</dbReference>
<dbReference type="OrthoDB" id="77835at2759"/>